<accession>A0A9D4N8A7</accession>
<evidence type="ECO:0000313" key="2">
    <source>
        <dbReference type="EMBL" id="KAH3888552.1"/>
    </source>
</evidence>
<organism evidence="2 3">
    <name type="scientific">Dreissena polymorpha</name>
    <name type="common">Zebra mussel</name>
    <name type="synonym">Mytilus polymorpha</name>
    <dbReference type="NCBI Taxonomy" id="45954"/>
    <lineage>
        <taxon>Eukaryota</taxon>
        <taxon>Metazoa</taxon>
        <taxon>Spiralia</taxon>
        <taxon>Lophotrochozoa</taxon>
        <taxon>Mollusca</taxon>
        <taxon>Bivalvia</taxon>
        <taxon>Autobranchia</taxon>
        <taxon>Heteroconchia</taxon>
        <taxon>Euheterodonta</taxon>
        <taxon>Imparidentia</taxon>
        <taxon>Neoheterodontei</taxon>
        <taxon>Myida</taxon>
        <taxon>Dreissenoidea</taxon>
        <taxon>Dreissenidae</taxon>
        <taxon>Dreissena</taxon>
    </lineage>
</organism>
<dbReference type="EMBL" id="JAIWYP010000001">
    <property type="protein sequence ID" value="KAH3888552.1"/>
    <property type="molecule type" value="Genomic_DNA"/>
</dbReference>
<name>A0A9D4N8A7_DREPO</name>
<proteinExistence type="predicted"/>
<dbReference type="AlphaFoldDB" id="A0A9D4N8A7"/>
<dbReference type="Proteomes" id="UP000828390">
    <property type="component" value="Unassembled WGS sequence"/>
</dbReference>
<reference evidence="2" key="2">
    <citation type="submission" date="2020-11" db="EMBL/GenBank/DDBJ databases">
        <authorList>
            <person name="McCartney M.A."/>
            <person name="Auch B."/>
            <person name="Kono T."/>
            <person name="Mallez S."/>
            <person name="Becker A."/>
            <person name="Gohl D.M."/>
            <person name="Silverstein K.A.T."/>
            <person name="Koren S."/>
            <person name="Bechman K.B."/>
            <person name="Herman A."/>
            <person name="Abrahante J.E."/>
            <person name="Garbe J."/>
        </authorList>
    </citation>
    <scope>NUCLEOTIDE SEQUENCE</scope>
    <source>
        <strain evidence="2">Duluth1</strain>
        <tissue evidence="2">Whole animal</tissue>
    </source>
</reference>
<reference evidence="2" key="1">
    <citation type="journal article" date="2019" name="bioRxiv">
        <title>The Genome of the Zebra Mussel, Dreissena polymorpha: A Resource for Invasive Species Research.</title>
        <authorList>
            <person name="McCartney M.A."/>
            <person name="Auch B."/>
            <person name="Kono T."/>
            <person name="Mallez S."/>
            <person name="Zhang Y."/>
            <person name="Obille A."/>
            <person name="Becker A."/>
            <person name="Abrahante J.E."/>
            <person name="Garbe J."/>
            <person name="Badalamenti J.P."/>
            <person name="Herman A."/>
            <person name="Mangelson H."/>
            <person name="Liachko I."/>
            <person name="Sullivan S."/>
            <person name="Sone E.D."/>
            <person name="Koren S."/>
            <person name="Silverstein K.A.T."/>
            <person name="Beckman K.B."/>
            <person name="Gohl D.M."/>
        </authorList>
    </citation>
    <scope>NUCLEOTIDE SEQUENCE</scope>
    <source>
        <strain evidence="2">Duluth1</strain>
        <tissue evidence="2">Whole animal</tissue>
    </source>
</reference>
<feature type="compositionally biased region" description="Basic and acidic residues" evidence="1">
    <location>
        <begin position="1"/>
        <end position="15"/>
    </location>
</feature>
<keyword evidence="3" id="KW-1185">Reference proteome</keyword>
<gene>
    <name evidence="2" type="ORF">DPMN_012590</name>
</gene>
<sequence length="63" mass="7327">MAHLEDNGRLHHDQPTDQQYQSQFIHNKDIEIFTTPHDEPASSILTIQRTHLGVSYMKLNLNT</sequence>
<evidence type="ECO:0000313" key="3">
    <source>
        <dbReference type="Proteomes" id="UP000828390"/>
    </source>
</evidence>
<evidence type="ECO:0000256" key="1">
    <source>
        <dbReference type="SAM" id="MobiDB-lite"/>
    </source>
</evidence>
<feature type="region of interest" description="Disordered" evidence="1">
    <location>
        <begin position="1"/>
        <end position="24"/>
    </location>
</feature>
<protein>
    <submittedName>
        <fullName evidence="2">Uncharacterized protein</fullName>
    </submittedName>
</protein>
<comment type="caution">
    <text evidence="2">The sequence shown here is derived from an EMBL/GenBank/DDBJ whole genome shotgun (WGS) entry which is preliminary data.</text>
</comment>